<comment type="caution">
    <text evidence="1">The sequence shown here is derived from an EMBL/GenBank/DDBJ whole genome shotgun (WGS) entry which is preliminary data.</text>
</comment>
<reference evidence="1 2" key="1">
    <citation type="submission" date="2021-05" db="EMBL/GenBank/DDBJ databases">
        <title>Novel Bacillus species.</title>
        <authorList>
            <person name="Liu G."/>
        </authorList>
    </citation>
    <scope>NUCLEOTIDE SEQUENCE [LARGE SCALE GENOMIC DNA]</scope>
    <source>
        <strain evidence="2">FJAT-49780</strain>
    </source>
</reference>
<dbReference type="InterPro" id="IPR026838">
    <property type="entry name" value="YheC/D"/>
</dbReference>
<dbReference type="Gene3D" id="3.30.470.20">
    <property type="entry name" value="ATP-grasp fold, B domain"/>
    <property type="match status" value="1"/>
</dbReference>
<dbReference type="Pfam" id="PF14398">
    <property type="entry name" value="ATPgrasp_YheCD"/>
    <property type="match status" value="1"/>
</dbReference>
<evidence type="ECO:0000313" key="1">
    <source>
        <dbReference type="EMBL" id="MBS4194934.1"/>
    </source>
</evidence>
<dbReference type="SUPFAM" id="SSF56059">
    <property type="entry name" value="Glutathione synthetase ATP-binding domain-like"/>
    <property type="match status" value="1"/>
</dbReference>
<sequence length="438" mass="51448">MTLYNIILGNSNEPNICLDENTAKTFGIVDNERIFISYGKRKTEAVVNIKTLSDRYTIQLSDCIIQKLLVDTIVKYEILFKNKELIIGPLIGILLGKHERKLKENLERYLVYTLAYKQINGVLFVFSEDQMDFTNDKITGYVFDPETHNNWRRVVLPFPGAIFRRIELSRTTFQALSSKMGKSFFNSSYFDKWEFWNLLSQNKELRGYLPETTKKINKESLDTFLKKYNGVYLKPKSGSRGKGIHYIEKKDHYYQMIKNYDDEIRCMSETEMIKFLSNHSYYLLQQPIRLHAFEDRKVDYRVILQKNETGFWQCTGMIARFGKTHAISSNFKASGFAKEAVEALKMQFGYDELKAFQKYQEIIRVCCKLAFHIEKDVGAYADFGIDIGIDEQEKIWIIEINKRHDHDFPLMIKDRKMYYHVKSNPILYAKHVAMSSLS</sequence>
<proteinExistence type="predicted"/>
<name>A0A942TEF2_9BACI</name>
<evidence type="ECO:0000313" key="2">
    <source>
        <dbReference type="Proteomes" id="UP000681414"/>
    </source>
</evidence>
<dbReference type="Gene3D" id="2.40.40.20">
    <property type="match status" value="1"/>
</dbReference>
<dbReference type="EMBL" id="JAGYPG010000001">
    <property type="protein sequence ID" value="MBS4194934.1"/>
    <property type="molecule type" value="Genomic_DNA"/>
</dbReference>
<gene>
    <name evidence="1" type="ORF">KHA97_07565</name>
</gene>
<accession>A0A942TEF2</accession>
<dbReference type="RefSeq" id="WP_213124076.1">
    <property type="nucleotide sequence ID" value="NZ_JAGYPG010000001.1"/>
</dbReference>
<keyword evidence="2" id="KW-1185">Reference proteome</keyword>
<protein>
    <submittedName>
        <fullName evidence="1">YheC/YheD family protein</fullName>
    </submittedName>
</protein>
<dbReference type="Proteomes" id="UP000681414">
    <property type="component" value="Unassembled WGS sequence"/>
</dbReference>
<dbReference type="AlphaFoldDB" id="A0A942TEF2"/>
<organism evidence="1 2">
    <name type="scientific">Lederbergia citri</name>
    <dbReference type="NCBI Taxonomy" id="2833580"/>
    <lineage>
        <taxon>Bacteria</taxon>
        <taxon>Bacillati</taxon>
        <taxon>Bacillota</taxon>
        <taxon>Bacilli</taxon>
        <taxon>Bacillales</taxon>
        <taxon>Bacillaceae</taxon>
        <taxon>Lederbergia</taxon>
    </lineage>
</organism>